<dbReference type="OrthoDB" id="5235715at2759"/>
<evidence type="ECO:0000256" key="1">
    <source>
        <dbReference type="SAM" id="MobiDB-lite"/>
    </source>
</evidence>
<comment type="caution">
    <text evidence="2">The sequence shown here is derived from an EMBL/GenBank/DDBJ whole genome shotgun (WGS) entry which is preliminary data.</text>
</comment>
<sequence>MHFVPAKRRRFSASTPHLHPPHPPQHRHNGAMPYDSRPPGDDRRIVPDHFQQANTDTDTIANPTLDDAHAALDDPHTLFRTILADSEILAETVLASLTIYFRDRANQALDTDLGAARLHAQLILTTRLLATPGALPSKSLADRLCAHNLHHLLSDKGAPALLHPSRNSSGFGTTLVRGGLTGSQILPDPIPPQSAQRLHIVDGSGP</sequence>
<evidence type="ECO:0000313" key="2">
    <source>
        <dbReference type="EMBL" id="ROV92671.1"/>
    </source>
</evidence>
<organism evidence="2 3">
    <name type="scientific">Cytospora chrysosperma</name>
    <name type="common">Cytospora canker fungus</name>
    <name type="synonym">Sphaeria chrysosperma</name>
    <dbReference type="NCBI Taxonomy" id="252740"/>
    <lineage>
        <taxon>Eukaryota</taxon>
        <taxon>Fungi</taxon>
        <taxon>Dikarya</taxon>
        <taxon>Ascomycota</taxon>
        <taxon>Pezizomycotina</taxon>
        <taxon>Sordariomycetes</taxon>
        <taxon>Sordariomycetidae</taxon>
        <taxon>Diaporthales</taxon>
        <taxon>Cytosporaceae</taxon>
        <taxon>Cytospora</taxon>
    </lineage>
</organism>
<dbReference type="AlphaFoldDB" id="A0A423VNU1"/>
<reference evidence="2 3" key="1">
    <citation type="submission" date="2015-09" db="EMBL/GenBank/DDBJ databases">
        <title>Host preference determinants of Valsa canker pathogens revealed by comparative genomics.</title>
        <authorList>
            <person name="Yin Z."/>
            <person name="Huang L."/>
        </authorList>
    </citation>
    <scope>NUCLEOTIDE SEQUENCE [LARGE SCALE GENOMIC DNA]</scope>
    <source>
        <strain evidence="2 3">YSFL</strain>
    </source>
</reference>
<name>A0A423VNU1_CYTCH</name>
<feature type="region of interest" description="Disordered" evidence="1">
    <location>
        <begin position="1"/>
        <end position="42"/>
    </location>
</feature>
<proteinExistence type="predicted"/>
<feature type="compositionally biased region" description="Basic residues" evidence="1">
    <location>
        <begin position="1"/>
        <end position="11"/>
    </location>
</feature>
<protein>
    <submittedName>
        <fullName evidence="2">Uncharacterized protein</fullName>
    </submittedName>
</protein>
<evidence type="ECO:0000313" key="3">
    <source>
        <dbReference type="Proteomes" id="UP000284375"/>
    </source>
</evidence>
<dbReference type="Proteomes" id="UP000284375">
    <property type="component" value="Unassembled WGS sequence"/>
</dbReference>
<gene>
    <name evidence="2" type="ORF">VSDG_06537</name>
</gene>
<feature type="region of interest" description="Disordered" evidence="1">
    <location>
        <begin position="182"/>
        <end position="206"/>
    </location>
</feature>
<accession>A0A423VNU1</accession>
<dbReference type="EMBL" id="LJZO01000036">
    <property type="protein sequence ID" value="ROV92671.1"/>
    <property type="molecule type" value="Genomic_DNA"/>
</dbReference>
<keyword evidence="3" id="KW-1185">Reference proteome</keyword>